<proteinExistence type="predicted"/>
<accession>A0A3S5CHY8</accession>
<sequence>MASLLFFLHFSLVSHYFSRFPIPLLQSTPSVSFSFKSALFLSSSSSSSSSSSKHLPSPCIVRRTHNPHTFHPPPISLERSLLGGQKAISLPVEFAHYVSLDALTFLGARPVPHPQANLLSPNLDAFA</sequence>
<evidence type="ECO:0000313" key="2">
    <source>
        <dbReference type="EMBL" id="VEL22861.1"/>
    </source>
</evidence>
<dbReference type="EMBL" id="CAAALY010058744">
    <property type="protein sequence ID" value="VEL22861.1"/>
    <property type="molecule type" value="Genomic_DNA"/>
</dbReference>
<dbReference type="Proteomes" id="UP000784294">
    <property type="component" value="Unassembled WGS sequence"/>
</dbReference>
<organism evidence="2 3">
    <name type="scientific">Protopolystoma xenopodis</name>
    <dbReference type="NCBI Taxonomy" id="117903"/>
    <lineage>
        <taxon>Eukaryota</taxon>
        <taxon>Metazoa</taxon>
        <taxon>Spiralia</taxon>
        <taxon>Lophotrochozoa</taxon>
        <taxon>Platyhelminthes</taxon>
        <taxon>Monogenea</taxon>
        <taxon>Polyopisthocotylea</taxon>
        <taxon>Polystomatidea</taxon>
        <taxon>Polystomatidae</taxon>
        <taxon>Protopolystoma</taxon>
    </lineage>
</organism>
<name>A0A3S5CHY8_9PLAT</name>
<feature type="chain" id="PRO_5018619846" evidence="1">
    <location>
        <begin position="16"/>
        <end position="127"/>
    </location>
</feature>
<evidence type="ECO:0000313" key="3">
    <source>
        <dbReference type="Proteomes" id="UP000784294"/>
    </source>
</evidence>
<comment type="caution">
    <text evidence="2">The sequence shown here is derived from an EMBL/GenBank/DDBJ whole genome shotgun (WGS) entry which is preliminary data.</text>
</comment>
<keyword evidence="1" id="KW-0732">Signal</keyword>
<keyword evidence="3" id="KW-1185">Reference proteome</keyword>
<dbReference type="AlphaFoldDB" id="A0A3S5CHY8"/>
<evidence type="ECO:0000256" key="1">
    <source>
        <dbReference type="SAM" id="SignalP"/>
    </source>
</evidence>
<reference evidence="2" key="1">
    <citation type="submission" date="2018-11" db="EMBL/GenBank/DDBJ databases">
        <authorList>
            <consortium name="Pathogen Informatics"/>
        </authorList>
    </citation>
    <scope>NUCLEOTIDE SEQUENCE</scope>
</reference>
<gene>
    <name evidence="2" type="ORF">PXEA_LOCUS16301</name>
</gene>
<feature type="signal peptide" evidence="1">
    <location>
        <begin position="1"/>
        <end position="15"/>
    </location>
</feature>
<protein>
    <submittedName>
        <fullName evidence="2">Uncharacterized protein</fullName>
    </submittedName>
</protein>